<evidence type="ECO:0000256" key="12">
    <source>
        <dbReference type="ARBA" id="ARBA00023128"/>
    </source>
</evidence>
<evidence type="ECO:0000256" key="14">
    <source>
        <dbReference type="ARBA" id="ARBA00030753"/>
    </source>
</evidence>
<evidence type="ECO:0000256" key="6">
    <source>
        <dbReference type="ARBA" id="ARBA00022660"/>
    </source>
</evidence>
<dbReference type="EMBL" id="CP151512">
    <property type="protein sequence ID" value="WZN65328.1"/>
    <property type="molecule type" value="Genomic_DNA"/>
</dbReference>
<evidence type="ECO:0000256" key="3">
    <source>
        <dbReference type="ARBA" id="ARBA00008915"/>
    </source>
</evidence>
<evidence type="ECO:0000256" key="13">
    <source>
        <dbReference type="ARBA" id="ARBA00023136"/>
    </source>
</evidence>
<keyword evidence="7" id="KW-0812">Transmembrane</keyword>
<evidence type="ECO:0000256" key="9">
    <source>
        <dbReference type="ARBA" id="ARBA00022946"/>
    </source>
</evidence>
<keyword evidence="6" id="KW-0679">Respiratory chain</keyword>
<keyword evidence="11" id="KW-1133">Transmembrane helix</keyword>
<keyword evidence="10" id="KW-0249">Electron transport</keyword>
<evidence type="ECO:0000256" key="1">
    <source>
        <dbReference type="ARBA" id="ARBA00003195"/>
    </source>
</evidence>
<organism evidence="18 19">
    <name type="scientific">Chloropicon roscoffensis</name>
    <dbReference type="NCBI Taxonomy" id="1461544"/>
    <lineage>
        <taxon>Eukaryota</taxon>
        <taxon>Viridiplantae</taxon>
        <taxon>Chlorophyta</taxon>
        <taxon>Chloropicophyceae</taxon>
        <taxon>Chloropicales</taxon>
        <taxon>Chloropicaceae</taxon>
        <taxon>Chloropicon</taxon>
    </lineage>
</organism>
<dbReference type="PANTHER" id="PTHR40637:SF1">
    <property type="entry name" value="ESSS SUBUNIT OF NADH:UBIQUINONE OXIDOREDUCTASE (COMPLEX I) PROTEIN"/>
    <property type="match status" value="1"/>
</dbReference>
<keyword evidence="9" id="KW-0809">Transit peptide</keyword>
<comment type="subunit">
    <text evidence="16">Complex I is composed of 45 different subunits. Interacts with BCAP31.</text>
</comment>
<evidence type="ECO:0000313" key="19">
    <source>
        <dbReference type="Proteomes" id="UP001472866"/>
    </source>
</evidence>
<keyword evidence="12" id="KW-0496">Mitochondrion</keyword>
<keyword evidence="5" id="KW-0813">Transport</keyword>
<dbReference type="Pfam" id="PF10183">
    <property type="entry name" value="ESSS"/>
    <property type="match status" value="1"/>
</dbReference>
<dbReference type="Proteomes" id="UP001472866">
    <property type="component" value="Chromosome 12"/>
</dbReference>
<protein>
    <recommendedName>
        <fullName evidence="4">NADH dehydrogenase [ubiquinone] 1 beta subcomplex subunit 11, mitochondrial</fullName>
    </recommendedName>
    <alternativeName>
        <fullName evidence="15">Complex I-ESSS</fullName>
    </alternativeName>
    <alternativeName>
        <fullName evidence="14">NADH-ubiquinone oxidoreductase ESSS subunit</fullName>
    </alternativeName>
</protein>
<comment type="function">
    <text evidence="1">Accessory subunit of the mitochondrial membrane respiratory chain NADH dehydrogenase (Complex I), that is believed not to be involved in catalysis. Complex I functions in the transfer of electrons from NADH to the respiratory chain. The immediate electron acceptor for the enzyme is believed to be ubiquinone.</text>
</comment>
<evidence type="ECO:0000256" key="7">
    <source>
        <dbReference type="ARBA" id="ARBA00022692"/>
    </source>
</evidence>
<evidence type="ECO:0000256" key="10">
    <source>
        <dbReference type="ARBA" id="ARBA00022982"/>
    </source>
</evidence>
<evidence type="ECO:0000256" key="15">
    <source>
        <dbReference type="ARBA" id="ARBA00031387"/>
    </source>
</evidence>
<comment type="subcellular location">
    <subcellularLocation>
        <location evidence="2">Mitochondrion inner membrane</location>
        <topology evidence="2">Single-pass membrane protein</topology>
    </subcellularLocation>
</comment>
<comment type="similarity">
    <text evidence="3">Belongs to the complex I NDUFB11 subunit family.</text>
</comment>
<feature type="compositionally biased region" description="Low complexity" evidence="17">
    <location>
        <begin position="14"/>
        <end position="23"/>
    </location>
</feature>
<dbReference type="PANTHER" id="PTHR40637">
    <property type="entry name" value="ESSS SUBUNIT OF NADH:UBIQUINONE OXIDOREDUCTASE (COMPLEX I) PROTEIN"/>
    <property type="match status" value="1"/>
</dbReference>
<accession>A0AAX4PGV8</accession>
<dbReference type="GO" id="GO:0005743">
    <property type="term" value="C:mitochondrial inner membrane"/>
    <property type="evidence" value="ECO:0007669"/>
    <property type="project" value="UniProtKB-SubCell"/>
</dbReference>
<feature type="region of interest" description="Disordered" evidence="17">
    <location>
        <begin position="14"/>
        <end position="58"/>
    </location>
</feature>
<dbReference type="InterPro" id="IPR019329">
    <property type="entry name" value="NADH_UbQ_OxRdtase_ESSS_su"/>
</dbReference>
<evidence type="ECO:0000256" key="16">
    <source>
        <dbReference type="ARBA" id="ARBA00046528"/>
    </source>
</evidence>
<keyword evidence="19" id="KW-1185">Reference proteome</keyword>
<evidence type="ECO:0000256" key="11">
    <source>
        <dbReference type="ARBA" id="ARBA00022989"/>
    </source>
</evidence>
<proteinExistence type="inferred from homology"/>
<keyword evidence="8" id="KW-0999">Mitochondrion inner membrane</keyword>
<evidence type="ECO:0000256" key="2">
    <source>
        <dbReference type="ARBA" id="ARBA00004434"/>
    </source>
</evidence>
<dbReference type="AlphaFoldDB" id="A0AAX4PGV8"/>
<name>A0AAX4PGV8_9CHLO</name>
<reference evidence="18 19" key="1">
    <citation type="submission" date="2024-03" db="EMBL/GenBank/DDBJ databases">
        <title>Complete genome sequence of the green alga Chloropicon roscoffensis RCC1871.</title>
        <authorList>
            <person name="Lemieux C."/>
            <person name="Pombert J.-F."/>
            <person name="Otis C."/>
            <person name="Turmel M."/>
        </authorList>
    </citation>
    <scope>NUCLEOTIDE SEQUENCE [LARGE SCALE GENOMIC DNA]</scope>
    <source>
        <strain evidence="18 19">RCC1871</strain>
    </source>
</reference>
<evidence type="ECO:0000313" key="18">
    <source>
        <dbReference type="EMBL" id="WZN65328.1"/>
    </source>
</evidence>
<keyword evidence="13" id="KW-0472">Membrane</keyword>
<evidence type="ECO:0000256" key="4">
    <source>
        <dbReference type="ARBA" id="ARBA00018632"/>
    </source>
</evidence>
<sequence length="105" mass="11324">MSFAARGLFAGARRAAAQQGQRRNGSTSSKGGFWSEGTKEKTDGLLFGESPPAAGQSRKWESWEAPWYATLVGSVVLLTLGLSAKPNNGITSWAKEEAMKRRYGN</sequence>
<evidence type="ECO:0000256" key="8">
    <source>
        <dbReference type="ARBA" id="ARBA00022792"/>
    </source>
</evidence>
<evidence type="ECO:0000256" key="5">
    <source>
        <dbReference type="ARBA" id="ARBA00022448"/>
    </source>
</evidence>
<evidence type="ECO:0000256" key="17">
    <source>
        <dbReference type="SAM" id="MobiDB-lite"/>
    </source>
</evidence>
<gene>
    <name evidence="18" type="ORF">HKI87_12g68860</name>
</gene>